<dbReference type="Proteomes" id="UP000521748">
    <property type="component" value="Unassembled WGS sequence"/>
</dbReference>
<name>A0A7Y9LUU0_9MICC</name>
<comment type="caution">
    <text evidence="1">The sequence shown here is derived from an EMBL/GenBank/DDBJ whole genome shotgun (WGS) entry which is preliminary data.</text>
</comment>
<sequence>MKETTSTQRARVGRPALISRASIGEAALAELDGISSTKVARRLGVAQSSLYRHITDRSDLVRLAVDYALERQKWPDSQPHWRQYLIDYTISLWRLLEQHPGLSQELKLMRPSPEKVITALTKVALDLLSFGFTAADANMAVDLLAHVTLDSMITEQIFNSPGSANPTVREDSVRAWQHQDERLAHDTRRTMEQSMFDNLLARVELILDGLETRLNAPDNSPVSTTASISGITDGHGVEAVTEEIMALTGVQQVRIKLNAAGISTAVISSTHPLSEQEIGEAVAEAGYLLVSDNA</sequence>
<accession>A0A7Y9LUU0</accession>
<keyword evidence="2" id="KW-1185">Reference proteome</keyword>
<dbReference type="SUPFAM" id="SSF46689">
    <property type="entry name" value="Homeodomain-like"/>
    <property type="match status" value="1"/>
</dbReference>
<dbReference type="EMBL" id="JACBYQ010000002">
    <property type="protein sequence ID" value="NYE96001.1"/>
    <property type="molecule type" value="Genomic_DNA"/>
</dbReference>
<dbReference type="Gene3D" id="3.30.70.100">
    <property type="match status" value="1"/>
</dbReference>
<dbReference type="RefSeq" id="WP_343046316.1">
    <property type="nucleotide sequence ID" value="NZ_JACBYQ010000002.1"/>
</dbReference>
<proteinExistence type="predicted"/>
<reference evidence="1 2" key="1">
    <citation type="submission" date="2020-07" db="EMBL/GenBank/DDBJ databases">
        <title>Sequencing the genomes of 1000 actinobacteria strains.</title>
        <authorList>
            <person name="Klenk H.-P."/>
        </authorList>
    </citation>
    <scope>NUCLEOTIDE SEQUENCE [LARGE SCALE GENOMIC DNA]</scope>
    <source>
        <strain evidence="1 2">DSM 102047</strain>
    </source>
</reference>
<dbReference type="SUPFAM" id="SSF48498">
    <property type="entry name" value="Tetracyclin repressor-like, C-terminal domain"/>
    <property type="match status" value="1"/>
</dbReference>
<dbReference type="InterPro" id="IPR009057">
    <property type="entry name" value="Homeodomain-like_sf"/>
</dbReference>
<dbReference type="Gene3D" id="1.10.357.10">
    <property type="entry name" value="Tetracycline Repressor, domain 2"/>
    <property type="match status" value="1"/>
</dbReference>
<protein>
    <submittedName>
        <fullName evidence="1">AcrR family transcriptional regulator</fullName>
    </submittedName>
</protein>
<evidence type="ECO:0000313" key="2">
    <source>
        <dbReference type="Proteomes" id="UP000521748"/>
    </source>
</evidence>
<gene>
    <name evidence="1" type="ORF">FHU41_002251</name>
</gene>
<dbReference type="PRINTS" id="PR00400">
    <property type="entry name" value="TETREPRESSOR"/>
</dbReference>
<evidence type="ECO:0000313" key="1">
    <source>
        <dbReference type="EMBL" id="NYE96001.1"/>
    </source>
</evidence>
<organism evidence="1 2">
    <name type="scientific">Psychromicrobium silvestre</name>
    <dbReference type="NCBI Taxonomy" id="1645614"/>
    <lineage>
        <taxon>Bacteria</taxon>
        <taxon>Bacillati</taxon>
        <taxon>Actinomycetota</taxon>
        <taxon>Actinomycetes</taxon>
        <taxon>Micrococcales</taxon>
        <taxon>Micrococcaceae</taxon>
        <taxon>Psychromicrobium</taxon>
    </lineage>
</organism>
<dbReference type="GO" id="GO:0046677">
    <property type="term" value="P:response to antibiotic"/>
    <property type="evidence" value="ECO:0007669"/>
    <property type="project" value="InterPro"/>
</dbReference>
<dbReference type="AlphaFoldDB" id="A0A7Y9LUU0"/>
<dbReference type="InterPro" id="IPR003012">
    <property type="entry name" value="Tet_transcr_reg_TetR"/>
</dbReference>
<dbReference type="InterPro" id="IPR036271">
    <property type="entry name" value="Tet_transcr_reg_TetR-rel_C_sf"/>
</dbReference>
<dbReference type="GO" id="GO:0045892">
    <property type="term" value="P:negative regulation of DNA-templated transcription"/>
    <property type="evidence" value="ECO:0007669"/>
    <property type="project" value="InterPro"/>
</dbReference>